<feature type="compositionally biased region" description="Basic and acidic residues" evidence="3">
    <location>
        <begin position="538"/>
        <end position="551"/>
    </location>
</feature>
<dbReference type="PROSITE" id="PS50003">
    <property type="entry name" value="PH_DOMAIN"/>
    <property type="match status" value="1"/>
</dbReference>
<feature type="compositionally biased region" description="Basic and acidic residues" evidence="3">
    <location>
        <begin position="671"/>
        <end position="684"/>
    </location>
</feature>
<feature type="compositionally biased region" description="Pro residues" evidence="3">
    <location>
        <begin position="1175"/>
        <end position="1186"/>
    </location>
</feature>
<dbReference type="Pfam" id="PF00169">
    <property type="entry name" value="PH"/>
    <property type="match status" value="1"/>
</dbReference>
<dbReference type="InterPro" id="IPR011993">
    <property type="entry name" value="PH-like_dom_sf"/>
</dbReference>
<dbReference type="Gene3D" id="2.30.29.30">
    <property type="entry name" value="Pleckstrin-homology domain (PH domain)/Phosphotyrosine-binding domain (PTB)"/>
    <property type="match status" value="1"/>
</dbReference>
<organism evidence="5 6">
    <name type="scientific">Leucocoprinus birnbaumii</name>
    <dbReference type="NCBI Taxonomy" id="56174"/>
    <lineage>
        <taxon>Eukaryota</taxon>
        <taxon>Fungi</taxon>
        <taxon>Dikarya</taxon>
        <taxon>Basidiomycota</taxon>
        <taxon>Agaricomycotina</taxon>
        <taxon>Agaricomycetes</taxon>
        <taxon>Agaricomycetidae</taxon>
        <taxon>Agaricales</taxon>
        <taxon>Agaricineae</taxon>
        <taxon>Agaricaceae</taxon>
        <taxon>Leucocoprinus</taxon>
    </lineage>
</organism>
<feature type="compositionally biased region" description="Basic and acidic residues" evidence="3">
    <location>
        <begin position="115"/>
        <end position="141"/>
    </location>
</feature>
<accession>A0AAD5VQ65</accession>
<feature type="compositionally biased region" description="Polar residues" evidence="3">
    <location>
        <begin position="904"/>
        <end position="919"/>
    </location>
</feature>
<feature type="region of interest" description="Disordered" evidence="3">
    <location>
        <begin position="1"/>
        <end position="237"/>
    </location>
</feature>
<evidence type="ECO:0000259" key="4">
    <source>
        <dbReference type="PROSITE" id="PS50003"/>
    </source>
</evidence>
<keyword evidence="1" id="KW-0132">Cell division</keyword>
<feature type="compositionally biased region" description="Low complexity" evidence="3">
    <location>
        <begin position="1460"/>
        <end position="1477"/>
    </location>
</feature>
<evidence type="ECO:0000256" key="1">
    <source>
        <dbReference type="ARBA" id="ARBA00022618"/>
    </source>
</evidence>
<feature type="region of interest" description="Disordered" evidence="3">
    <location>
        <begin position="904"/>
        <end position="931"/>
    </location>
</feature>
<proteinExistence type="predicted"/>
<feature type="compositionally biased region" description="Polar residues" evidence="3">
    <location>
        <begin position="85"/>
        <end position="98"/>
    </location>
</feature>
<dbReference type="GO" id="GO:0005525">
    <property type="term" value="F:GTP binding"/>
    <property type="evidence" value="ECO:0007669"/>
    <property type="project" value="TreeGrafter"/>
</dbReference>
<feature type="compositionally biased region" description="Acidic residues" evidence="3">
    <location>
        <begin position="600"/>
        <end position="619"/>
    </location>
</feature>
<feature type="region of interest" description="Disordered" evidence="3">
    <location>
        <begin position="361"/>
        <end position="695"/>
    </location>
</feature>
<feature type="region of interest" description="Disordered" evidence="3">
    <location>
        <begin position="258"/>
        <end position="298"/>
    </location>
</feature>
<dbReference type="InterPro" id="IPR001849">
    <property type="entry name" value="PH_domain"/>
</dbReference>
<gene>
    <name evidence="5" type="ORF">NP233_g6949</name>
</gene>
<feature type="compositionally biased region" description="Low complexity" evidence="3">
    <location>
        <begin position="36"/>
        <end position="49"/>
    </location>
</feature>
<feature type="region of interest" description="Disordered" evidence="3">
    <location>
        <begin position="1173"/>
        <end position="1225"/>
    </location>
</feature>
<feature type="compositionally biased region" description="Low complexity" evidence="3">
    <location>
        <begin position="646"/>
        <end position="657"/>
    </location>
</feature>
<feature type="region of interest" description="Disordered" evidence="3">
    <location>
        <begin position="805"/>
        <end position="843"/>
    </location>
</feature>
<name>A0AAD5VQ65_9AGAR</name>
<dbReference type="SMART" id="SM00233">
    <property type="entry name" value="PH"/>
    <property type="match status" value="1"/>
</dbReference>
<dbReference type="EMBL" id="JANIEX010000481">
    <property type="protein sequence ID" value="KAJ3566528.1"/>
    <property type="molecule type" value="Genomic_DNA"/>
</dbReference>
<sequence>MATHKPSHLRDRLLSNSPDPIKSSILRESGMGWAFSGNNPIPSSSSSGSMTSPLRIAKRDSQVLQSGAHVARRSSNSFKHVRENNLVSKSPFKSQSPAPSLASRPVSVVFPTRRVSGEKRPRPISMHEDAEADNDRPFSLKRDRKKSTTFQGLLEREPVTKSPFKQLERLHSMDDVPTPPPPVPKIELIPNMTPITSRHTRFSSEPPAFTSKPSPGRSSLVSRRLHGPRLSGGRRERRKTVTFDERCDVVEFDCETSDEEYWEGSDDGVRYGEPQQDVDDGDPFFRGEQMDDEPPQSELHAQLAPDVTMQDESYDSIQPPDNNRNSVVRTLLDPDASITGLVEEMFFSSNAALVNVDALETSGPNVSDIATDLETEDGVPFERTQAADSRVPDYQQKSPANSPIPPHVAQFSPHASPHSSFTSTRPSPQAEKLNPIHRFGSPSSRQASPGPATTPSRASPMLAQGAPPASRSPYQEQEERGKEPEQTNETEDHSTGLESANTPPTRDGLDPQIYVATSDLGAQHAERRSPSVGVESFSLRERSYEDRHRASSDSLDPANLSIGHSEGPPSSAMDNSSLLKDGPHPAEPNPEHSISMDISDSVEEVQEDEEILAGIDDDDLKLPTSVPSPRTEVLPYAASPPIPATSPLNLSQNSNSSRAISPRPNMRHRISKDDIRRRLTERRSTLSPSPEPVPQFDSVMERIESFPASEAFTPPTEALPPPEVIIPRHNTGEVEFIDHERDRDCMSISTAISTETATVQCAEKFNVAGGLPTPDSLSEEFGLVQESPSIHLNFGSKFSLGGMGLTRGSSITRSKDSLEPPNRGQESDNGSVHSGASVRVGDVDVSMDAKSALDRLMDDVAGAGSRDDDSIMTEEFDKSEEESLDMIRPPQVHRAATDSNLLNLRPMSSNLSYRPSNESIPPPPPPKDNNIKAREQLILEKRREARRAEEGGFVPTRNRGQRLQAQLGVGRPTRRRSLSAGDAQDLAKQQMLSVGGDMEKLVEEDMLSQSIERELRKLDGENAQKKSKYQIREREGTIYASASDDKVSHMPGAGDLETGKAWRTVRRPSDMNEYSKQIKEYRAQANPAKAYGKVFVRVLGLKGIHLPLPEQPTSLTCTLNNGIHFVTTPECELAPDCRIDQEFELIEHSKLEFTLTMKIRRDPHITAQFKALAPVPTPAPPPPPPVVQQSSSRGMRAFFSSSPKKPKEKAVRQPPPPPPPVHRLPESLARYLKPDGTLARAFIQFKDIASRCDTRLFETSYPLIGQRAELGGKFSTLQVGEVVLQIFRLPPLPGVPPDELPQSLEECHRGLRHINWHKVTYFEGILTQNGGDCNSWRRRLFRVIGANLVAFNDITRKATATIDLKKAIAIQDDQDLRNPLSPLARSRDYDEDALFGVERSFRLIFPQEQEIIFFADTDEEKYRWLEVFRALVGHIPPHPLWAELLWQRQEEAAKRTDDTQSQSPGPAAQAPAGMGIR</sequence>
<dbReference type="SUPFAM" id="SSF50729">
    <property type="entry name" value="PH domain-like"/>
    <property type="match status" value="1"/>
</dbReference>
<feature type="compositionally biased region" description="Pro residues" evidence="3">
    <location>
        <begin position="1213"/>
        <end position="1222"/>
    </location>
</feature>
<dbReference type="PANTHER" id="PTHR36100:SF1">
    <property type="entry name" value="BUD SITE SELECTION PROTEIN 4"/>
    <property type="match status" value="1"/>
</dbReference>
<dbReference type="Proteomes" id="UP001213000">
    <property type="component" value="Unassembled WGS sequence"/>
</dbReference>
<protein>
    <recommendedName>
        <fullName evidence="4">PH domain-containing protein</fullName>
    </recommendedName>
</protein>
<feature type="region of interest" description="Disordered" evidence="3">
    <location>
        <begin position="1452"/>
        <end position="1477"/>
    </location>
</feature>
<evidence type="ECO:0000256" key="3">
    <source>
        <dbReference type="SAM" id="MobiDB-lite"/>
    </source>
</evidence>
<feature type="domain" description="PH" evidence="4">
    <location>
        <begin position="1319"/>
        <end position="1433"/>
    </location>
</feature>
<comment type="caution">
    <text evidence="5">The sequence shown here is derived from an EMBL/GenBank/DDBJ whole genome shotgun (WGS) entry which is preliminary data.</text>
</comment>
<feature type="compositionally biased region" description="Polar residues" evidence="3">
    <location>
        <begin position="211"/>
        <end position="221"/>
    </location>
</feature>
<dbReference type="GO" id="GO:0051301">
    <property type="term" value="P:cell division"/>
    <property type="evidence" value="ECO:0007669"/>
    <property type="project" value="UniProtKB-KW"/>
</dbReference>
<evidence type="ECO:0000256" key="2">
    <source>
        <dbReference type="ARBA" id="ARBA00023306"/>
    </source>
</evidence>
<keyword evidence="2" id="KW-0131">Cell cycle</keyword>
<reference evidence="5" key="1">
    <citation type="submission" date="2022-07" db="EMBL/GenBank/DDBJ databases">
        <title>Genome Sequence of Leucocoprinus birnbaumii.</title>
        <authorList>
            <person name="Buettner E."/>
        </authorList>
    </citation>
    <scope>NUCLEOTIDE SEQUENCE</scope>
    <source>
        <strain evidence="5">VT141</strain>
    </source>
</reference>
<evidence type="ECO:0000313" key="6">
    <source>
        <dbReference type="Proteomes" id="UP001213000"/>
    </source>
</evidence>
<evidence type="ECO:0000313" key="5">
    <source>
        <dbReference type="EMBL" id="KAJ3566528.1"/>
    </source>
</evidence>
<feature type="compositionally biased region" description="Basic and acidic residues" evidence="3">
    <location>
        <begin position="477"/>
        <end position="495"/>
    </location>
</feature>
<feature type="compositionally biased region" description="Polar residues" evidence="3">
    <location>
        <begin position="441"/>
        <end position="457"/>
    </location>
</feature>
<dbReference type="InterPro" id="IPR052007">
    <property type="entry name" value="Bud4"/>
</dbReference>
<keyword evidence="6" id="KW-1185">Reference proteome</keyword>
<dbReference type="PANTHER" id="PTHR36100">
    <property type="entry name" value="BUD SITE SELECTION PROTEIN 4"/>
    <property type="match status" value="1"/>
</dbReference>
<feature type="compositionally biased region" description="Polar residues" evidence="3">
    <location>
        <begin position="417"/>
        <end position="427"/>
    </location>
</feature>